<dbReference type="Proteomes" id="UP001165079">
    <property type="component" value="Unassembled WGS sequence"/>
</dbReference>
<evidence type="ECO:0000313" key="1">
    <source>
        <dbReference type="EMBL" id="GLZ78356.1"/>
    </source>
</evidence>
<name>A0A9W6SPH5_9ACTN</name>
<sequence length="61" mass="6934">MRTLINQLLDRLAPGGTANAQQYYIEYKCVGNTRYSRVCMKSDPGWNCHAWQVDGTCKPIP</sequence>
<organism evidence="1 2">
    <name type="scientific">Actinorhabdospora filicis</name>
    <dbReference type="NCBI Taxonomy" id="1785913"/>
    <lineage>
        <taxon>Bacteria</taxon>
        <taxon>Bacillati</taxon>
        <taxon>Actinomycetota</taxon>
        <taxon>Actinomycetes</taxon>
        <taxon>Micromonosporales</taxon>
        <taxon>Micromonosporaceae</taxon>
        <taxon>Actinorhabdospora</taxon>
    </lineage>
</organism>
<dbReference type="EMBL" id="BSTX01000002">
    <property type="protein sequence ID" value="GLZ78356.1"/>
    <property type="molecule type" value="Genomic_DNA"/>
</dbReference>
<gene>
    <name evidence="1" type="ORF">Afil01_31630</name>
</gene>
<keyword evidence="2" id="KW-1185">Reference proteome</keyword>
<comment type="caution">
    <text evidence="1">The sequence shown here is derived from an EMBL/GenBank/DDBJ whole genome shotgun (WGS) entry which is preliminary data.</text>
</comment>
<dbReference type="AlphaFoldDB" id="A0A9W6SPH5"/>
<evidence type="ECO:0000313" key="2">
    <source>
        <dbReference type="Proteomes" id="UP001165079"/>
    </source>
</evidence>
<proteinExistence type="predicted"/>
<reference evidence="1" key="1">
    <citation type="submission" date="2023-03" db="EMBL/GenBank/DDBJ databases">
        <title>Actinorhabdospora filicis NBRC 111898.</title>
        <authorList>
            <person name="Ichikawa N."/>
            <person name="Sato H."/>
            <person name="Tonouchi N."/>
        </authorList>
    </citation>
    <scope>NUCLEOTIDE SEQUENCE</scope>
    <source>
        <strain evidence="1">NBRC 111898</strain>
    </source>
</reference>
<dbReference type="RefSeq" id="WP_285663513.1">
    <property type="nucleotide sequence ID" value="NZ_BSTX01000002.1"/>
</dbReference>
<accession>A0A9W6SPH5</accession>
<protein>
    <submittedName>
        <fullName evidence="1">Uncharacterized protein</fullName>
    </submittedName>
</protein>